<dbReference type="InterPro" id="IPR007110">
    <property type="entry name" value="Ig-like_dom"/>
</dbReference>
<evidence type="ECO:0008006" key="5">
    <source>
        <dbReference type="Google" id="ProtNLM"/>
    </source>
</evidence>
<evidence type="ECO:0000313" key="4">
    <source>
        <dbReference type="Proteomes" id="UP000295334"/>
    </source>
</evidence>
<dbReference type="EMBL" id="SJZI01000039">
    <property type="protein sequence ID" value="TCJ14789.1"/>
    <property type="molecule type" value="Genomic_DNA"/>
</dbReference>
<feature type="domain" description="Ig-like" evidence="2">
    <location>
        <begin position="220"/>
        <end position="308"/>
    </location>
</feature>
<reference evidence="3 4" key="1">
    <citation type="submission" date="2019-03" db="EMBL/GenBank/DDBJ databases">
        <authorList>
            <person name="Kim M.K.M."/>
        </authorList>
    </citation>
    <scope>NUCLEOTIDE SEQUENCE [LARGE SCALE GENOMIC DNA]</scope>
    <source>
        <strain evidence="3 4">17J68-12</strain>
    </source>
</reference>
<dbReference type="InterPro" id="IPR000601">
    <property type="entry name" value="PKD_dom"/>
</dbReference>
<evidence type="ECO:0000313" key="3">
    <source>
        <dbReference type="EMBL" id="TCJ14789.1"/>
    </source>
</evidence>
<feature type="domain" description="PKD" evidence="1">
    <location>
        <begin position="329"/>
        <end position="380"/>
    </location>
</feature>
<dbReference type="Proteomes" id="UP000295334">
    <property type="component" value="Unassembled WGS sequence"/>
</dbReference>
<keyword evidence="4" id="KW-1185">Reference proteome</keyword>
<dbReference type="SMART" id="SM00409">
    <property type="entry name" value="IG"/>
    <property type="match status" value="1"/>
</dbReference>
<comment type="caution">
    <text evidence="3">The sequence shown here is derived from an EMBL/GenBank/DDBJ whole genome shotgun (WGS) entry which is preliminary data.</text>
</comment>
<evidence type="ECO:0000259" key="1">
    <source>
        <dbReference type="PROSITE" id="PS50093"/>
    </source>
</evidence>
<proteinExistence type="predicted"/>
<gene>
    <name evidence="3" type="ORF">EPD60_07960</name>
</gene>
<name>A0A4R1BCL1_9BACT</name>
<dbReference type="PROSITE" id="PS50093">
    <property type="entry name" value="PKD"/>
    <property type="match status" value="1"/>
</dbReference>
<dbReference type="InterPro" id="IPR003599">
    <property type="entry name" value="Ig_sub"/>
</dbReference>
<dbReference type="SUPFAM" id="SSF48726">
    <property type="entry name" value="Immunoglobulin"/>
    <property type="match status" value="1"/>
</dbReference>
<dbReference type="AlphaFoldDB" id="A0A4R1BCL1"/>
<dbReference type="InterPro" id="IPR013783">
    <property type="entry name" value="Ig-like_fold"/>
</dbReference>
<dbReference type="InterPro" id="IPR044023">
    <property type="entry name" value="Ig_7"/>
</dbReference>
<dbReference type="InterPro" id="IPR036179">
    <property type="entry name" value="Ig-like_dom_sf"/>
</dbReference>
<evidence type="ECO:0000259" key="2">
    <source>
        <dbReference type="PROSITE" id="PS50835"/>
    </source>
</evidence>
<protein>
    <recommendedName>
        <fullName evidence="5">Ig-like domain-containing protein</fullName>
    </recommendedName>
</protein>
<dbReference type="PROSITE" id="PS50835">
    <property type="entry name" value="IG_LIKE"/>
    <property type="match status" value="1"/>
</dbReference>
<dbReference type="Pfam" id="PF13927">
    <property type="entry name" value="Ig_3"/>
    <property type="match status" value="1"/>
</dbReference>
<organism evidence="3 4">
    <name type="scientific">Flaviaesturariibacter flavus</name>
    <dbReference type="NCBI Taxonomy" id="2502780"/>
    <lineage>
        <taxon>Bacteria</taxon>
        <taxon>Pseudomonadati</taxon>
        <taxon>Bacteroidota</taxon>
        <taxon>Chitinophagia</taxon>
        <taxon>Chitinophagales</taxon>
        <taxon>Chitinophagaceae</taxon>
        <taxon>Flaviaestuariibacter</taxon>
    </lineage>
</organism>
<sequence>GSTTAPTPSTTTVGSTTYYVSQVANPGNCTSPRASLTVTVTAKPAAPTVTTPVTYCQGAATVPLTATALAGNTLLWYTTATGGTGSATAPTPSSATVGSTTYYVSQVSGNGCESPRASIVVTTNAIPVATAPANQTVCAGSSTTAVTFSGTPATGVVYNWTNDNTAIGLAASGTGNIASFLATNTGTSPITATITVTPTLTTNGVSCPGAPKTFTITVNPKTAIVTPPQNVSVCEGGNATFTVTASGTGPLTYEWFAFGPTGTANTPAGSGTNTLTLSNVSTSMNGNRYRVVVTGPCGAVTYDFAVITVNAPAVCANALPATISAVVAPAGTYTYAWTVPSGAAAAGNVSSFQTSTAGTYSVTVTNSNNCTNTGSANLVINPNPTVTVNTPAPICSGGSATLTAGGASTYAWSPAPGLSATTGSPVTASLTATTTYTVTGTTNGCTGTATATVTVNPKATATQSLSVCSVQLPYSWNGQSLTAAGSYQAVLQTSLGCDSTVTLTLTVRNGVHTDTTATACSQYVWRGTTYTASGNYNAYSTGVNGCPDTATLHLTINQGVHTDTTATACSQYVWRGTTYTTSGNYNVYTTGVNGCPDTATLHLTINQGARSDTTA</sequence>
<accession>A0A4R1BCL1</accession>
<feature type="non-terminal residue" evidence="3">
    <location>
        <position position="615"/>
    </location>
</feature>
<feature type="non-terminal residue" evidence="3">
    <location>
        <position position="1"/>
    </location>
</feature>
<dbReference type="Pfam" id="PF19081">
    <property type="entry name" value="Ig_7"/>
    <property type="match status" value="1"/>
</dbReference>
<dbReference type="RefSeq" id="WP_165871470.1">
    <property type="nucleotide sequence ID" value="NZ_SJZI01000039.1"/>
</dbReference>
<dbReference type="Gene3D" id="2.60.40.10">
    <property type="entry name" value="Immunoglobulins"/>
    <property type="match status" value="2"/>
</dbReference>